<evidence type="ECO:0000256" key="2">
    <source>
        <dbReference type="ARBA" id="ARBA00022448"/>
    </source>
</evidence>
<keyword evidence="7 9" id="KW-0472">Membrane</keyword>
<evidence type="ECO:0000256" key="8">
    <source>
        <dbReference type="ARBA" id="ARBA00038436"/>
    </source>
</evidence>
<sequence>MRFLLRASRVLALLTNGVGKLAAWCLFPLMLVIVGDVVMRRYFAIGSIRLQEFEWHLHTVLFMLCLGYAYLCDAHVRIELVREGLGERARLFIEATGIVFLLLPLCWVMVDYSADLVSRSYAAGERSPHPSGLPHRWLIKAVMPVGYALLSLSALSILARSVVILFGTPEQRQAARLLVAPNKFEDEAATQGARP</sequence>
<feature type="transmembrane region" description="Helical" evidence="9">
    <location>
        <begin position="145"/>
        <end position="166"/>
    </location>
</feature>
<evidence type="ECO:0000313" key="11">
    <source>
        <dbReference type="EMBL" id="MBB4004434.1"/>
    </source>
</evidence>
<evidence type="ECO:0000256" key="5">
    <source>
        <dbReference type="ARBA" id="ARBA00022692"/>
    </source>
</evidence>
<dbReference type="GO" id="GO:0005886">
    <property type="term" value="C:plasma membrane"/>
    <property type="evidence" value="ECO:0007669"/>
    <property type="project" value="UniProtKB-SubCell"/>
</dbReference>
<keyword evidence="12" id="KW-1185">Reference proteome</keyword>
<keyword evidence="5 9" id="KW-0812">Transmembrane</keyword>
<protein>
    <recommendedName>
        <fullName evidence="9">TRAP transporter small permease protein</fullName>
    </recommendedName>
</protein>
<proteinExistence type="inferred from homology"/>
<gene>
    <name evidence="11" type="ORF">GGR03_003522</name>
</gene>
<dbReference type="RefSeq" id="WP_183210003.1">
    <property type="nucleotide sequence ID" value="NZ_JAAAMM010000004.1"/>
</dbReference>
<comment type="subunit">
    <text evidence="9">The complex comprises the extracytoplasmic solute receptor protein and the two transmembrane proteins.</text>
</comment>
<keyword evidence="3" id="KW-1003">Cell membrane</keyword>
<dbReference type="PANTHER" id="PTHR35011">
    <property type="entry name" value="2,3-DIKETO-L-GULONATE TRAP TRANSPORTER SMALL PERMEASE PROTEIN YIAM"/>
    <property type="match status" value="1"/>
</dbReference>
<organism evidence="11 12">
    <name type="scientific">Aurantimonas endophytica</name>
    <dbReference type="NCBI Taxonomy" id="1522175"/>
    <lineage>
        <taxon>Bacteria</taxon>
        <taxon>Pseudomonadati</taxon>
        <taxon>Pseudomonadota</taxon>
        <taxon>Alphaproteobacteria</taxon>
        <taxon>Hyphomicrobiales</taxon>
        <taxon>Aurantimonadaceae</taxon>
        <taxon>Aurantimonas</taxon>
    </lineage>
</organism>
<dbReference type="GO" id="GO:0022857">
    <property type="term" value="F:transmembrane transporter activity"/>
    <property type="evidence" value="ECO:0007669"/>
    <property type="project" value="UniProtKB-UniRule"/>
</dbReference>
<dbReference type="EMBL" id="JACIEM010000004">
    <property type="protein sequence ID" value="MBB4004434.1"/>
    <property type="molecule type" value="Genomic_DNA"/>
</dbReference>
<dbReference type="Proteomes" id="UP000588647">
    <property type="component" value="Unassembled WGS sequence"/>
</dbReference>
<dbReference type="PANTHER" id="PTHR35011:SF4">
    <property type="entry name" value="SLL1102 PROTEIN"/>
    <property type="match status" value="1"/>
</dbReference>
<feature type="domain" description="Tripartite ATP-independent periplasmic transporters DctQ component" evidence="10">
    <location>
        <begin position="29"/>
        <end position="161"/>
    </location>
</feature>
<evidence type="ECO:0000259" key="10">
    <source>
        <dbReference type="Pfam" id="PF04290"/>
    </source>
</evidence>
<keyword evidence="6 9" id="KW-1133">Transmembrane helix</keyword>
<dbReference type="InterPro" id="IPR007387">
    <property type="entry name" value="TRAP_DctQ"/>
</dbReference>
<comment type="function">
    <text evidence="9">Part of the tripartite ATP-independent periplasmic (TRAP) transport system.</text>
</comment>
<evidence type="ECO:0000256" key="4">
    <source>
        <dbReference type="ARBA" id="ARBA00022519"/>
    </source>
</evidence>
<evidence type="ECO:0000256" key="9">
    <source>
        <dbReference type="RuleBase" id="RU369079"/>
    </source>
</evidence>
<comment type="subcellular location">
    <subcellularLocation>
        <location evidence="1 9">Cell inner membrane</location>
        <topology evidence="1 9">Multi-pass membrane protein</topology>
    </subcellularLocation>
</comment>
<dbReference type="InterPro" id="IPR055348">
    <property type="entry name" value="DctQ"/>
</dbReference>
<accession>A0A7W6HFU0</accession>
<evidence type="ECO:0000256" key="7">
    <source>
        <dbReference type="ARBA" id="ARBA00023136"/>
    </source>
</evidence>
<comment type="similarity">
    <text evidence="8 9">Belongs to the TRAP transporter small permease family.</text>
</comment>
<feature type="transmembrane region" description="Helical" evidence="9">
    <location>
        <begin position="21"/>
        <end position="43"/>
    </location>
</feature>
<dbReference type="AlphaFoldDB" id="A0A7W6HFU0"/>
<keyword evidence="2 9" id="KW-0813">Transport</keyword>
<keyword evidence="4 9" id="KW-0997">Cell inner membrane</keyword>
<name>A0A7W6HFU0_9HYPH</name>
<evidence type="ECO:0000313" key="12">
    <source>
        <dbReference type="Proteomes" id="UP000588647"/>
    </source>
</evidence>
<comment type="caution">
    <text evidence="11">The sequence shown here is derived from an EMBL/GenBank/DDBJ whole genome shotgun (WGS) entry which is preliminary data.</text>
</comment>
<evidence type="ECO:0000256" key="3">
    <source>
        <dbReference type="ARBA" id="ARBA00022475"/>
    </source>
</evidence>
<reference evidence="11 12" key="1">
    <citation type="submission" date="2020-08" db="EMBL/GenBank/DDBJ databases">
        <title>Genomic Encyclopedia of Type Strains, Phase IV (KMG-IV): sequencing the most valuable type-strain genomes for metagenomic binning, comparative biology and taxonomic classification.</title>
        <authorList>
            <person name="Goeker M."/>
        </authorList>
    </citation>
    <scope>NUCLEOTIDE SEQUENCE [LARGE SCALE GENOMIC DNA]</scope>
    <source>
        <strain evidence="11 12">DSM 103570</strain>
    </source>
</reference>
<dbReference type="Pfam" id="PF04290">
    <property type="entry name" value="DctQ"/>
    <property type="match status" value="1"/>
</dbReference>
<feature type="transmembrane region" description="Helical" evidence="9">
    <location>
        <begin position="91"/>
        <end position="110"/>
    </location>
</feature>
<evidence type="ECO:0000256" key="6">
    <source>
        <dbReference type="ARBA" id="ARBA00022989"/>
    </source>
</evidence>
<evidence type="ECO:0000256" key="1">
    <source>
        <dbReference type="ARBA" id="ARBA00004429"/>
    </source>
</evidence>
<feature type="transmembrane region" description="Helical" evidence="9">
    <location>
        <begin position="55"/>
        <end position="71"/>
    </location>
</feature>